<dbReference type="EMBL" id="JYDI01001663">
    <property type="protein sequence ID" value="KRY27043.1"/>
    <property type="molecule type" value="Genomic_DNA"/>
</dbReference>
<proteinExistence type="predicted"/>
<gene>
    <name evidence="1" type="ORF">T03_17372</name>
</gene>
<accession>A0A0V1AS89</accession>
<comment type="caution">
    <text evidence="1">The sequence shown here is derived from an EMBL/GenBank/DDBJ whole genome shotgun (WGS) entry which is preliminary data.</text>
</comment>
<evidence type="ECO:0000313" key="2">
    <source>
        <dbReference type="Proteomes" id="UP000054653"/>
    </source>
</evidence>
<reference evidence="1 2" key="1">
    <citation type="submission" date="2015-01" db="EMBL/GenBank/DDBJ databases">
        <title>Evolution of Trichinella species and genotypes.</title>
        <authorList>
            <person name="Korhonen P.K."/>
            <person name="Edoardo P."/>
            <person name="Giuseppe L.R."/>
            <person name="Gasser R.B."/>
        </authorList>
    </citation>
    <scope>NUCLEOTIDE SEQUENCE [LARGE SCALE GENOMIC DNA]</scope>
    <source>
        <strain evidence="1">ISS120</strain>
    </source>
</reference>
<evidence type="ECO:0000313" key="1">
    <source>
        <dbReference type="EMBL" id="KRY27043.1"/>
    </source>
</evidence>
<sequence length="72" mass="7606">MKVYAPCAIARRTKLNAEGKCALPINDGSFFMVIMHFLYYGVECCKVVILKVGDIAPLGAVGSKEALGGAGK</sequence>
<name>A0A0V1AS89_TRIBR</name>
<keyword evidence="2" id="KW-1185">Reference proteome</keyword>
<dbReference type="Proteomes" id="UP000054653">
    <property type="component" value="Unassembled WGS sequence"/>
</dbReference>
<organism evidence="1 2">
    <name type="scientific">Trichinella britovi</name>
    <name type="common">Parasitic roundworm</name>
    <dbReference type="NCBI Taxonomy" id="45882"/>
    <lineage>
        <taxon>Eukaryota</taxon>
        <taxon>Metazoa</taxon>
        <taxon>Ecdysozoa</taxon>
        <taxon>Nematoda</taxon>
        <taxon>Enoplea</taxon>
        <taxon>Dorylaimia</taxon>
        <taxon>Trichinellida</taxon>
        <taxon>Trichinellidae</taxon>
        <taxon>Trichinella</taxon>
    </lineage>
</organism>
<protein>
    <submittedName>
        <fullName evidence="1">Uncharacterized protein</fullName>
    </submittedName>
</protein>
<dbReference type="AlphaFoldDB" id="A0A0V1AS89"/>